<dbReference type="Proteomes" id="UP000265816">
    <property type="component" value="Unassembled WGS sequence"/>
</dbReference>
<organism evidence="1 2">
    <name type="scientific">Mesobacillus zeae</name>
    <dbReference type="NCBI Taxonomy" id="1917180"/>
    <lineage>
        <taxon>Bacteria</taxon>
        <taxon>Bacillati</taxon>
        <taxon>Bacillota</taxon>
        <taxon>Bacilli</taxon>
        <taxon>Bacillales</taxon>
        <taxon>Bacillaceae</taxon>
        <taxon>Mesobacillus</taxon>
    </lineage>
</organism>
<sequence length="71" mass="8363">MLLFRGLVDKRGALVDIALWVNDKSERLNDIFRTLTEKIENLVDIVMDWELVRPGFSLYFNAIPLFLKNEH</sequence>
<evidence type="ECO:0000313" key="2">
    <source>
        <dbReference type="Proteomes" id="UP000265816"/>
    </source>
</evidence>
<protein>
    <submittedName>
        <fullName evidence="1">Uncharacterized protein</fullName>
    </submittedName>
</protein>
<name>A0A398B1G5_9BACI</name>
<gene>
    <name evidence="1" type="ORF">D1970_15380</name>
</gene>
<dbReference type="EMBL" id="QWVT01000025">
    <property type="protein sequence ID" value="RID83602.1"/>
    <property type="molecule type" value="Genomic_DNA"/>
</dbReference>
<evidence type="ECO:0000313" key="1">
    <source>
        <dbReference type="EMBL" id="RID83602.1"/>
    </source>
</evidence>
<dbReference type="AlphaFoldDB" id="A0A398B1G5"/>
<keyword evidence="2" id="KW-1185">Reference proteome</keyword>
<accession>A0A398B1G5</accession>
<reference evidence="1 2" key="1">
    <citation type="submission" date="2018-08" db="EMBL/GenBank/DDBJ databases">
        <title>Bacillus jemisoniae sp. nov., Bacillus chryseoplanitiae sp. nov., Bacillus resnikiae sp. nov., and Bacillus frankliniae sp. nov., isolated from Viking spacecraft and associated surfaces.</title>
        <authorList>
            <person name="Seuylemezian A."/>
            <person name="Vaishampayan P."/>
        </authorList>
    </citation>
    <scope>NUCLEOTIDE SEQUENCE [LARGE SCALE GENOMIC DNA]</scope>
    <source>
        <strain evidence="1 2">JJ-247</strain>
    </source>
</reference>
<proteinExistence type="predicted"/>
<comment type="caution">
    <text evidence="1">The sequence shown here is derived from an EMBL/GenBank/DDBJ whole genome shotgun (WGS) entry which is preliminary data.</text>
</comment>